<evidence type="ECO:0000256" key="4">
    <source>
        <dbReference type="ARBA" id="ARBA00022777"/>
    </source>
</evidence>
<evidence type="ECO:0000259" key="8">
    <source>
        <dbReference type="PROSITE" id="PS50011"/>
    </source>
</evidence>
<dbReference type="PROSITE" id="PS50011">
    <property type="entry name" value="PROTEIN_KINASE_DOM"/>
    <property type="match status" value="1"/>
</dbReference>
<evidence type="ECO:0000256" key="1">
    <source>
        <dbReference type="ARBA" id="ARBA00022527"/>
    </source>
</evidence>
<dbReference type="GO" id="GO:0005524">
    <property type="term" value="F:ATP binding"/>
    <property type="evidence" value="ECO:0007669"/>
    <property type="project" value="UniProtKB-UniRule"/>
</dbReference>
<keyword evidence="1" id="KW-0723">Serine/threonine-protein kinase</keyword>
<dbReference type="Gene3D" id="3.30.200.20">
    <property type="entry name" value="Phosphorylase Kinase, domain 1"/>
    <property type="match status" value="1"/>
</dbReference>
<protein>
    <recommendedName>
        <fullName evidence="8">Protein kinase domain-containing protein</fullName>
    </recommendedName>
</protein>
<organism evidence="9 10">
    <name type="scientific">Coniochaeta pulveracea</name>
    <dbReference type="NCBI Taxonomy" id="177199"/>
    <lineage>
        <taxon>Eukaryota</taxon>
        <taxon>Fungi</taxon>
        <taxon>Dikarya</taxon>
        <taxon>Ascomycota</taxon>
        <taxon>Pezizomycotina</taxon>
        <taxon>Sordariomycetes</taxon>
        <taxon>Sordariomycetidae</taxon>
        <taxon>Coniochaetales</taxon>
        <taxon>Coniochaetaceae</taxon>
        <taxon>Coniochaeta</taxon>
    </lineage>
</organism>
<dbReference type="SUPFAM" id="SSF56112">
    <property type="entry name" value="Protein kinase-like (PK-like)"/>
    <property type="match status" value="1"/>
</dbReference>
<dbReference type="InterPro" id="IPR008271">
    <property type="entry name" value="Ser/Thr_kinase_AS"/>
</dbReference>
<evidence type="ECO:0000256" key="3">
    <source>
        <dbReference type="ARBA" id="ARBA00022741"/>
    </source>
</evidence>
<dbReference type="CDD" id="cd14008">
    <property type="entry name" value="STKc_LKB1_CaMKK"/>
    <property type="match status" value="1"/>
</dbReference>
<evidence type="ECO:0000256" key="7">
    <source>
        <dbReference type="SAM" id="MobiDB-lite"/>
    </source>
</evidence>
<dbReference type="GO" id="GO:0007165">
    <property type="term" value="P:signal transduction"/>
    <property type="evidence" value="ECO:0007669"/>
    <property type="project" value="TreeGrafter"/>
</dbReference>
<dbReference type="Pfam" id="PF00069">
    <property type="entry name" value="Pkinase"/>
    <property type="match status" value="1"/>
</dbReference>
<dbReference type="AlphaFoldDB" id="A0A420Y6Q1"/>
<keyword evidence="4" id="KW-0418">Kinase</keyword>
<evidence type="ECO:0000313" key="10">
    <source>
        <dbReference type="Proteomes" id="UP000275385"/>
    </source>
</evidence>
<dbReference type="Gene3D" id="1.10.510.10">
    <property type="entry name" value="Transferase(Phosphotransferase) domain 1"/>
    <property type="match status" value="1"/>
</dbReference>
<dbReference type="EMBL" id="QVQW01000041">
    <property type="protein sequence ID" value="RKU43555.1"/>
    <property type="molecule type" value="Genomic_DNA"/>
</dbReference>
<reference evidence="9 10" key="1">
    <citation type="submission" date="2018-08" db="EMBL/GenBank/DDBJ databases">
        <title>Draft genome of the lignicolous fungus Coniochaeta pulveracea.</title>
        <authorList>
            <person name="Borstlap C.J."/>
            <person name="De Witt R.N."/>
            <person name="Botha A."/>
            <person name="Volschenk H."/>
        </authorList>
    </citation>
    <scope>NUCLEOTIDE SEQUENCE [LARGE SCALE GENOMIC DNA]</scope>
    <source>
        <strain evidence="9 10">CAB683</strain>
    </source>
</reference>
<dbReference type="SMART" id="SM00220">
    <property type="entry name" value="S_TKc"/>
    <property type="match status" value="1"/>
</dbReference>
<dbReference type="GO" id="GO:0004674">
    <property type="term" value="F:protein serine/threonine kinase activity"/>
    <property type="evidence" value="ECO:0007669"/>
    <property type="project" value="UniProtKB-KW"/>
</dbReference>
<feature type="domain" description="Protein kinase" evidence="8">
    <location>
        <begin position="115"/>
        <end position="416"/>
    </location>
</feature>
<gene>
    <name evidence="9" type="ORF">DL546_002422</name>
</gene>
<evidence type="ECO:0000256" key="6">
    <source>
        <dbReference type="PROSITE-ProRule" id="PRU10141"/>
    </source>
</evidence>
<keyword evidence="5 6" id="KW-0067">ATP-binding</keyword>
<dbReference type="InterPro" id="IPR000719">
    <property type="entry name" value="Prot_kinase_dom"/>
</dbReference>
<sequence length="519" mass="58041">MMAEAETQRPPLGSLPEFNSEGDMSQPNAVTDALTGVLASPGIKVDLAGDSDLGDRPPLAPHLSAPAADGKFQSPIRHHKRNPSYHREIKETLNARSEYTEDGQDGHPHHVINQYVIKEEVGRGSYGAVHLATDQYGNEYAVKEFSKARLRKRVQSNIMRMGPRGPGGRLPLVPGSGLGMHRNTKMNDHQANEAKDPLFLIREEVAVMKKLNHPNLVQLIEVLDDPEEDSLYMVLEMCKKGVVMKVGLNDPADPYSAETCRCWFRDLILGIEYLHAQGVVHRDIKPDNLLLTEDDVLKISDFGVSEMFDKPNNMRTSKTAGSPAFLAPELCVAKHGDVDGRAADIWSMGVSLYCLRYGRIPFEAPVIVEMYDAIRNQEVKFPPDEDPEFVELMHRLLEKDPEKRITMEELRGHPWVVKDGDDPLLSAEENCAEPIGMPNPLEVNHAFTRKMNHIFCVVSFILTMLTIKDCPLLGNGTRLNFSAPETISWPQRIEEGISTLMNNDDGQEIYTLTLKLPPE</sequence>
<proteinExistence type="predicted"/>
<name>A0A420Y6Q1_9PEZI</name>
<keyword evidence="10" id="KW-1185">Reference proteome</keyword>
<comment type="caution">
    <text evidence="9">The sequence shown here is derived from an EMBL/GenBank/DDBJ whole genome shotgun (WGS) entry which is preliminary data.</text>
</comment>
<dbReference type="STRING" id="177199.A0A420Y6Q1"/>
<feature type="binding site" evidence="6">
    <location>
        <position position="143"/>
    </location>
    <ligand>
        <name>ATP</name>
        <dbReference type="ChEBI" id="CHEBI:30616"/>
    </ligand>
</feature>
<dbReference type="InterPro" id="IPR017441">
    <property type="entry name" value="Protein_kinase_ATP_BS"/>
</dbReference>
<dbReference type="Proteomes" id="UP000275385">
    <property type="component" value="Unassembled WGS sequence"/>
</dbReference>
<evidence type="ECO:0000313" key="9">
    <source>
        <dbReference type="EMBL" id="RKU43555.1"/>
    </source>
</evidence>
<dbReference type="OrthoDB" id="68483at2759"/>
<dbReference type="FunFam" id="3.30.200.20:FF:000447">
    <property type="entry name" value="Calcium/calmodulin dependent protein kinase"/>
    <property type="match status" value="1"/>
</dbReference>
<accession>A0A420Y6Q1</accession>
<dbReference type="PANTHER" id="PTHR43895">
    <property type="entry name" value="CALCIUM/CALMODULIN-DEPENDENT PROTEIN KINASE KINASE-RELATED"/>
    <property type="match status" value="1"/>
</dbReference>
<evidence type="ECO:0000256" key="2">
    <source>
        <dbReference type="ARBA" id="ARBA00022679"/>
    </source>
</evidence>
<dbReference type="FunFam" id="1.10.510.10:FF:000995">
    <property type="entry name" value="BcCMK3, calcium/calmodulin-dependent protein kinase"/>
    <property type="match status" value="1"/>
</dbReference>
<dbReference type="InterPro" id="IPR011009">
    <property type="entry name" value="Kinase-like_dom_sf"/>
</dbReference>
<keyword evidence="3 6" id="KW-0547">Nucleotide-binding</keyword>
<evidence type="ECO:0000256" key="5">
    <source>
        <dbReference type="ARBA" id="ARBA00022840"/>
    </source>
</evidence>
<dbReference type="GO" id="GO:0005737">
    <property type="term" value="C:cytoplasm"/>
    <property type="evidence" value="ECO:0007669"/>
    <property type="project" value="TreeGrafter"/>
</dbReference>
<dbReference type="PROSITE" id="PS00107">
    <property type="entry name" value="PROTEIN_KINASE_ATP"/>
    <property type="match status" value="1"/>
</dbReference>
<dbReference type="PROSITE" id="PS00108">
    <property type="entry name" value="PROTEIN_KINASE_ST"/>
    <property type="match status" value="1"/>
</dbReference>
<feature type="region of interest" description="Disordered" evidence="7">
    <location>
        <begin position="1"/>
        <end position="30"/>
    </location>
</feature>
<dbReference type="PANTHER" id="PTHR43895:SF150">
    <property type="entry name" value="SERINE_THREONINE-PROTEIN KINASE STK11"/>
    <property type="match status" value="1"/>
</dbReference>
<feature type="region of interest" description="Disordered" evidence="7">
    <location>
        <begin position="48"/>
        <end position="86"/>
    </location>
</feature>
<keyword evidence="2" id="KW-0808">Transferase</keyword>